<evidence type="ECO:0000313" key="1">
    <source>
        <dbReference type="EMBL" id="WOG92793.1"/>
    </source>
</evidence>
<dbReference type="Gramene" id="KZN01858">
    <property type="protein sequence ID" value="KZN01858"/>
    <property type="gene ID" value="DCAR_010612"/>
</dbReference>
<dbReference type="Proteomes" id="UP000077755">
    <property type="component" value="Chromosome 3"/>
</dbReference>
<keyword evidence="2" id="KW-1185">Reference proteome</keyword>
<accession>A0A169WA25</accession>
<evidence type="ECO:0000313" key="2">
    <source>
        <dbReference type="Proteomes" id="UP000077755"/>
    </source>
</evidence>
<dbReference type="EMBL" id="CP093345">
    <property type="protein sequence ID" value="WOG92793.1"/>
    <property type="molecule type" value="Genomic_DNA"/>
</dbReference>
<gene>
    <name evidence="1" type="ORF">DCAR_0312069</name>
</gene>
<proteinExistence type="predicted"/>
<reference evidence="1" key="1">
    <citation type="journal article" date="2016" name="Nat. Genet.">
        <title>A high-quality carrot genome assembly provides new insights into carotenoid accumulation and asterid genome evolution.</title>
        <authorList>
            <person name="Iorizzo M."/>
            <person name="Ellison S."/>
            <person name="Senalik D."/>
            <person name="Zeng P."/>
            <person name="Satapoomin P."/>
            <person name="Huang J."/>
            <person name="Bowman M."/>
            <person name="Iovene M."/>
            <person name="Sanseverino W."/>
            <person name="Cavagnaro P."/>
            <person name="Yildiz M."/>
            <person name="Macko-Podgorni A."/>
            <person name="Moranska E."/>
            <person name="Grzebelus E."/>
            <person name="Grzebelus D."/>
            <person name="Ashrafi H."/>
            <person name="Zheng Z."/>
            <person name="Cheng S."/>
            <person name="Spooner D."/>
            <person name="Van Deynze A."/>
            <person name="Simon P."/>
        </authorList>
    </citation>
    <scope>NUCLEOTIDE SEQUENCE</scope>
    <source>
        <tissue evidence="1">Leaf</tissue>
    </source>
</reference>
<protein>
    <submittedName>
        <fullName evidence="1">Uncharacterized protein</fullName>
    </submittedName>
</protein>
<sequence>MHSIPVVQNGTAAYLARYGQENMKFFAETPGSFGEKQFMIGIWASCSTHTLQPILGWEKLSTVKHLRNPVDVTTREVLDQAVMGWSSRRYGASSSGVHGIAGENSNLMDVAEVMAEWDSFVSPNAEDLNEE</sequence>
<dbReference type="AlphaFoldDB" id="A0A169WA25"/>
<organism evidence="1 2">
    <name type="scientific">Daucus carota subsp. sativus</name>
    <name type="common">Carrot</name>
    <dbReference type="NCBI Taxonomy" id="79200"/>
    <lineage>
        <taxon>Eukaryota</taxon>
        <taxon>Viridiplantae</taxon>
        <taxon>Streptophyta</taxon>
        <taxon>Embryophyta</taxon>
        <taxon>Tracheophyta</taxon>
        <taxon>Spermatophyta</taxon>
        <taxon>Magnoliopsida</taxon>
        <taxon>eudicotyledons</taxon>
        <taxon>Gunneridae</taxon>
        <taxon>Pentapetalae</taxon>
        <taxon>asterids</taxon>
        <taxon>campanulids</taxon>
        <taxon>Apiales</taxon>
        <taxon>Apiaceae</taxon>
        <taxon>Apioideae</taxon>
        <taxon>Scandiceae</taxon>
        <taxon>Daucinae</taxon>
        <taxon>Daucus</taxon>
        <taxon>Daucus sect. Daucus</taxon>
    </lineage>
</organism>
<reference evidence="1" key="2">
    <citation type="submission" date="2022-03" db="EMBL/GenBank/DDBJ databases">
        <title>Draft title - Genomic analysis of global carrot germplasm unveils the trajectory of domestication and the origin of high carotenoid orange carrot.</title>
        <authorList>
            <person name="Iorizzo M."/>
            <person name="Ellison S."/>
            <person name="Senalik D."/>
            <person name="Macko-Podgorni A."/>
            <person name="Grzebelus D."/>
            <person name="Bostan H."/>
            <person name="Rolling W."/>
            <person name="Curaba J."/>
            <person name="Simon P."/>
        </authorList>
    </citation>
    <scope>NUCLEOTIDE SEQUENCE</scope>
    <source>
        <tissue evidence="1">Leaf</tissue>
    </source>
</reference>
<name>A0A169WA25_DAUCS</name>